<feature type="domain" description="NADPH-dependent FMN reductase-like" evidence="4">
    <location>
        <begin position="33"/>
        <end position="184"/>
    </location>
</feature>
<dbReference type="InterPro" id="IPR005025">
    <property type="entry name" value="FMN_Rdtase-like_dom"/>
</dbReference>
<protein>
    <submittedName>
        <fullName evidence="5">Flavodoxin family protein</fullName>
    </submittedName>
</protein>
<comment type="caution">
    <text evidence="5">The sequence shown here is derived from an EMBL/GenBank/DDBJ whole genome shotgun (WGS) entry which is preliminary data.</text>
</comment>
<accession>A0AAW6U7D3</accession>
<gene>
    <name evidence="5" type="ORF">QJ522_18450</name>
</gene>
<feature type="signal peptide" evidence="3">
    <location>
        <begin position="1"/>
        <end position="25"/>
    </location>
</feature>
<keyword evidence="3" id="KW-0732">Signal</keyword>
<feature type="chain" id="PRO_5043902543" evidence="3">
    <location>
        <begin position="26"/>
        <end position="228"/>
    </location>
</feature>
<dbReference type="Pfam" id="PF03358">
    <property type="entry name" value="FMN_red"/>
    <property type="match status" value="1"/>
</dbReference>
<evidence type="ECO:0000259" key="4">
    <source>
        <dbReference type="Pfam" id="PF03358"/>
    </source>
</evidence>
<proteinExistence type="predicted"/>
<evidence type="ECO:0000256" key="3">
    <source>
        <dbReference type="SAM" id="SignalP"/>
    </source>
</evidence>
<dbReference type="InterPro" id="IPR006311">
    <property type="entry name" value="TAT_signal"/>
</dbReference>
<dbReference type="Proteomes" id="UP001431776">
    <property type="component" value="Unassembled WGS sequence"/>
</dbReference>
<keyword evidence="6" id="KW-1185">Reference proteome</keyword>
<evidence type="ECO:0000313" key="5">
    <source>
        <dbReference type="EMBL" id="MDI6451048.1"/>
    </source>
</evidence>
<dbReference type="SUPFAM" id="SSF52218">
    <property type="entry name" value="Flavoproteins"/>
    <property type="match status" value="1"/>
</dbReference>
<evidence type="ECO:0000313" key="6">
    <source>
        <dbReference type="Proteomes" id="UP001431776"/>
    </source>
</evidence>
<evidence type="ECO:0000256" key="1">
    <source>
        <dbReference type="ARBA" id="ARBA00022630"/>
    </source>
</evidence>
<reference evidence="5" key="1">
    <citation type="submission" date="2023-05" db="EMBL/GenBank/DDBJ databases">
        <title>Anaerotaeda fermentans gen. nov., sp. nov., a novel anaerobic planctomycete of the new family within the order Sedimentisphaerales isolated from Taman Peninsula, Russia.</title>
        <authorList>
            <person name="Khomyakova M.A."/>
            <person name="Merkel A.Y."/>
            <person name="Slobodkin A.I."/>
        </authorList>
    </citation>
    <scope>NUCLEOTIDE SEQUENCE</scope>
    <source>
        <strain evidence="5">M17dextr</strain>
    </source>
</reference>
<dbReference type="AlphaFoldDB" id="A0AAW6U7D3"/>
<keyword evidence="1" id="KW-0285">Flavoprotein</keyword>
<evidence type="ECO:0000256" key="2">
    <source>
        <dbReference type="ARBA" id="ARBA00022643"/>
    </source>
</evidence>
<name>A0AAW6U7D3_9BACT</name>
<dbReference type="PANTHER" id="PTHR43278">
    <property type="entry name" value="NAD(P)H-DEPENDENT FMN-CONTAINING OXIDOREDUCTASE YWQN-RELATED"/>
    <property type="match status" value="1"/>
</dbReference>
<dbReference type="GO" id="GO:0016491">
    <property type="term" value="F:oxidoreductase activity"/>
    <property type="evidence" value="ECO:0007669"/>
    <property type="project" value="InterPro"/>
</dbReference>
<dbReference type="PANTHER" id="PTHR43278:SF1">
    <property type="entry name" value="IRON-SULFUR FLAVOPROTEIN MJ1083"/>
    <property type="match status" value="1"/>
</dbReference>
<dbReference type="PROSITE" id="PS51318">
    <property type="entry name" value="TAT"/>
    <property type="match status" value="1"/>
</dbReference>
<dbReference type="Gene3D" id="3.40.50.360">
    <property type="match status" value="1"/>
</dbReference>
<dbReference type="InterPro" id="IPR029039">
    <property type="entry name" value="Flavoprotein-like_sf"/>
</dbReference>
<sequence length="228" mass="24284">MDRRRFLATTLAAGATASVASTAGAAQDDKTVRIVGVACSPRKGKTTATAIQVALDAAKTVSPRIKAELIDLGGLQIAGSLGGATSHEAAQPEDDFELEVLPVLKAPRLPDGMMIGSPSYFRSMSALCKAFLERLQVFRSPRLMLADMPLGALATGAYRNGGQELVIQEIQTAMLVHEVMVVGGKPRAHQGATLWNNWNDDIMKDEFGIETAKQLGIRVAEAALRLRS</sequence>
<keyword evidence="2" id="KW-0288">FMN</keyword>
<organism evidence="5 6">
    <name type="scientific">Anaerobaca lacustris</name>
    <dbReference type="NCBI Taxonomy" id="3044600"/>
    <lineage>
        <taxon>Bacteria</taxon>
        <taxon>Pseudomonadati</taxon>
        <taxon>Planctomycetota</taxon>
        <taxon>Phycisphaerae</taxon>
        <taxon>Sedimentisphaerales</taxon>
        <taxon>Anaerobacaceae</taxon>
        <taxon>Anaerobaca</taxon>
    </lineage>
</organism>
<dbReference type="RefSeq" id="WP_349246455.1">
    <property type="nucleotide sequence ID" value="NZ_JASCXX010000027.1"/>
</dbReference>
<dbReference type="InterPro" id="IPR051796">
    <property type="entry name" value="ISF_SsuE-like"/>
</dbReference>
<dbReference type="EMBL" id="JASCXX010000027">
    <property type="protein sequence ID" value="MDI6451048.1"/>
    <property type="molecule type" value="Genomic_DNA"/>
</dbReference>